<proteinExistence type="predicted"/>
<dbReference type="EnsemblPlants" id="KRH03638">
    <property type="protein sequence ID" value="KRH03638"/>
    <property type="gene ID" value="GLYMA_17G110400"/>
</dbReference>
<dbReference type="EMBL" id="CM000850">
    <property type="protein sequence ID" value="KRH03638.1"/>
    <property type="molecule type" value="Genomic_DNA"/>
</dbReference>
<reference evidence="2" key="2">
    <citation type="submission" date="2018-02" db="UniProtKB">
        <authorList>
            <consortium name="EnsemblPlants"/>
        </authorList>
    </citation>
    <scope>IDENTIFICATION</scope>
    <source>
        <strain evidence="2">Williams 82</strain>
    </source>
</reference>
<dbReference type="STRING" id="3847.A0A0R0FBH9"/>
<accession>A0A0R0FBH9</accession>
<reference evidence="1" key="3">
    <citation type="submission" date="2018-07" db="EMBL/GenBank/DDBJ databases">
        <title>WGS assembly of Glycine max.</title>
        <authorList>
            <person name="Schmutz J."/>
            <person name="Cannon S."/>
            <person name="Schlueter J."/>
            <person name="Ma J."/>
            <person name="Mitros T."/>
            <person name="Nelson W."/>
            <person name="Hyten D."/>
            <person name="Song Q."/>
            <person name="Thelen J."/>
            <person name="Cheng J."/>
            <person name="Xu D."/>
            <person name="Hellsten U."/>
            <person name="May G."/>
            <person name="Yu Y."/>
            <person name="Sakurai T."/>
            <person name="Umezawa T."/>
            <person name="Bhattacharyya M."/>
            <person name="Sandhu D."/>
            <person name="Valliyodan B."/>
            <person name="Lindquist E."/>
            <person name="Peto M."/>
            <person name="Grant D."/>
            <person name="Shu S."/>
            <person name="Goodstein D."/>
            <person name="Barry K."/>
            <person name="Futrell-Griggs M."/>
            <person name="Abernathy B."/>
            <person name="Du J."/>
            <person name="Tian Z."/>
            <person name="Zhu L."/>
            <person name="Gill N."/>
            <person name="Joshi T."/>
            <person name="Libault M."/>
            <person name="Sethuraman A."/>
            <person name="Zhang X."/>
            <person name="Shinozaki K."/>
            <person name="Nguyen H."/>
            <person name="Wing R."/>
            <person name="Cregan P."/>
            <person name="Specht J."/>
            <person name="Grimwood J."/>
            <person name="Rokhsar D."/>
            <person name="Stacey G."/>
            <person name="Shoemaker R."/>
            <person name="Jackson S."/>
        </authorList>
    </citation>
    <scope>NUCLEOTIDE SEQUENCE</scope>
    <source>
        <tissue evidence="1">Callus</tissue>
    </source>
</reference>
<protein>
    <submittedName>
        <fullName evidence="1 2">Uncharacterized protein</fullName>
    </submittedName>
</protein>
<dbReference type="InParanoid" id="A0A0R0FBH9"/>
<sequence>MATTMNNSWLVFSVTLLSLLILLTFFAHNRNDITLLLPAAINLLPSAEDLKTLDATKEQQHSTVPFMPSLQDVNVTIDKTKPYKEVVANLVQGKKRNRNSSLVRIEEDLAEARVAIHRAILKRNFTSDKKEIFVPRGCVYRNAYAFHQ</sequence>
<evidence type="ECO:0000313" key="1">
    <source>
        <dbReference type="EMBL" id="KRH03638.1"/>
    </source>
</evidence>
<evidence type="ECO:0000313" key="2">
    <source>
        <dbReference type="EnsemblPlants" id="KRH03638"/>
    </source>
</evidence>
<dbReference type="Gramene" id="KRH03638">
    <property type="protein sequence ID" value="KRH03638"/>
    <property type="gene ID" value="GLYMA_17G110400"/>
</dbReference>
<name>A0A0R0FBH9_SOYBN</name>
<evidence type="ECO:0000313" key="3">
    <source>
        <dbReference type="Proteomes" id="UP000008827"/>
    </source>
</evidence>
<gene>
    <name evidence="1" type="ORF">GLYMA_17G110400</name>
</gene>
<reference evidence="1 2" key="1">
    <citation type="journal article" date="2010" name="Nature">
        <title>Genome sequence of the palaeopolyploid soybean.</title>
        <authorList>
            <person name="Schmutz J."/>
            <person name="Cannon S.B."/>
            <person name="Schlueter J."/>
            <person name="Ma J."/>
            <person name="Mitros T."/>
            <person name="Nelson W."/>
            <person name="Hyten D.L."/>
            <person name="Song Q."/>
            <person name="Thelen J.J."/>
            <person name="Cheng J."/>
            <person name="Xu D."/>
            <person name="Hellsten U."/>
            <person name="May G.D."/>
            <person name="Yu Y."/>
            <person name="Sakurai T."/>
            <person name="Umezawa T."/>
            <person name="Bhattacharyya M.K."/>
            <person name="Sandhu D."/>
            <person name="Valliyodan B."/>
            <person name="Lindquist E."/>
            <person name="Peto M."/>
            <person name="Grant D."/>
            <person name="Shu S."/>
            <person name="Goodstein D."/>
            <person name="Barry K."/>
            <person name="Futrell-Griggs M."/>
            <person name="Abernathy B."/>
            <person name="Du J."/>
            <person name="Tian Z."/>
            <person name="Zhu L."/>
            <person name="Gill N."/>
            <person name="Joshi T."/>
            <person name="Libault M."/>
            <person name="Sethuraman A."/>
            <person name="Zhang X.-C."/>
            <person name="Shinozaki K."/>
            <person name="Nguyen H.T."/>
            <person name="Wing R.A."/>
            <person name="Cregan P."/>
            <person name="Specht J."/>
            <person name="Grimwood J."/>
            <person name="Rokhsar D."/>
            <person name="Stacey G."/>
            <person name="Shoemaker R.C."/>
            <person name="Jackson S.A."/>
        </authorList>
    </citation>
    <scope>NUCLEOTIDE SEQUENCE</scope>
    <source>
        <strain evidence="2">cv. Williams 82</strain>
        <tissue evidence="1">Callus</tissue>
    </source>
</reference>
<organism evidence="1">
    <name type="scientific">Glycine max</name>
    <name type="common">Soybean</name>
    <name type="synonym">Glycine hispida</name>
    <dbReference type="NCBI Taxonomy" id="3847"/>
    <lineage>
        <taxon>Eukaryota</taxon>
        <taxon>Viridiplantae</taxon>
        <taxon>Streptophyta</taxon>
        <taxon>Embryophyta</taxon>
        <taxon>Tracheophyta</taxon>
        <taxon>Spermatophyta</taxon>
        <taxon>Magnoliopsida</taxon>
        <taxon>eudicotyledons</taxon>
        <taxon>Gunneridae</taxon>
        <taxon>Pentapetalae</taxon>
        <taxon>rosids</taxon>
        <taxon>fabids</taxon>
        <taxon>Fabales</taxon>
        <taxon>Fabaceae</taxon>
        <taxon>Papilionoideae</taxon>
        <taxon>50 kb inversion clade</taxon>
        <taxon>NPAAA clade</taxon>
        <taxon>indigoferoid/millettioid clade</taxon>
        <taxon>Phaseoleae</taxon>
        <taxon>Glycine</taxon>
        <taxon>Glycine subgen. Soja</taxon>
    </lineage>
</organism>
<dbReference type="SMR" id="A0A0R0FBH9"/>
<dbReference type="OMA" id="HNRNDIT"/>
<dbReference type="AlphaFoldDB" id="A0A0R0FBH9"/>
<dbReference type="Proteomes" id="UP000008827">
    <property type="component" value="Chromosome 17"/>
</dbReference>
<keyword evidence="3" id="KW-1185">Reference proteome</keyword>